<dbReference type="STRING" id="71717.A0A4Y7TPL1"/>
<reference evidence="3 4" key="1">
    <citation type="journal article" date="2019" name="Nat. Ecol. Evol.">
        <title>Megaphylogeny resolves global patterns of mushroom evolution.</title>
        <authorList>
            <person name="Varga T."/>
            <person name="Krizsan K."/>
            <person name="Foldi C."/>
            <person name="Dima B."/>
            <person name="Sanchez-Garcia M."/>
            <person name="Sanchez-Ramirez S."/>
            <person name="Szollosi G.J."/>
            <person name="Szarkandi J.G."/>
            <person name="Papp V."/>
            <person name="Albert L."/>
            <person name="Andreopoulos W."/>
            <person name="Angelini C."/>
            <person name="Antonin V."/>
            <person name="Barry K.W."/>
            <person name="Bougher N.L."/>
            <person name="Buchanan P."/>
            <person name="Buyck B."/>
            <person name="Bense V."/>
            <person name="Catcheside P."/>
            <person name="Chovatia M."/>
            <person name="Cooper J."/>
            <person name="Damon W."/>
            <person name="Desjardin D."/>
            <person name="Finy P."/>
            <person name="Geml J."/>
            <person name="Haridas S."/>
            <person name="Hughes K."/>
            <person name="Justo A."/>
            <person name="Karasinski D."/>
            <person name="Kautmanova I."/>
            <person name="Kiss B."/>
            <person name="Kocsube S."/>
            <person name="Kotiranta H."/>
            <person name="LaButti K.M."/>
            <person name="Lechner B.E."/>
            <person name="Liimatainen K."/>
            <person name="Lipzen A."/>
            <person name="Lukacs Z."/>
            <person name="Mihaltcheva S."/>
            <person name="Morgado L.N."/>
            <person name="Niskanen T."/>
            <person name="Noordeloos M.E."/>
            <person name="Ohm R.A."/>
            <person name="Ortiz-Santana B."/>
            <person name="Ovrebo C."/>
            <person name="Racz N."/>
            <person name="Riley R."/>
            <person name="Savchenko A."/>
            <person name="Shiryaev A."/>
            <person name="Soop K."/>
            <person name="Spirin V."/>
            <person name="Szebenyi C."/>
            <person name="Tomsovsky M."/>
            <person name="Tulloss R.E."/>
            <person name="Uehling J."/>
            <person name="Grigoriev I.V."/>
            <person name="Vagvolgyi C."/>
            <person name="Papp T."/>
            <person name="Martin F.M."/>
            <person name="Miettinen O."/>
            <person name="Hibbett D.S."/>
            <person name="Nagy L.G."/>
        </authorList>
    </citation>
    <scope>NUCLEOTIDE SEQUENCE [LARGE SCALE GENOMIC DNA]</scope>
    <source>
        <strain evidence="3 4">FP101781</strain>
    </source>
</reference>
<organism evidence="3 4">
    <name type="scientific">Coprinellus micaceus</name>
    <name type="common">Glistening ink-cap mushroom</name>
    <name type="synonym">Coprinus micaceus</name>
    <dbReference type="NCBI Taxonomy" id="71717"/>
    <lineage>
        <taxon>Eukaryota</taxon>
        <taxon>Fungi</taxon>
        <taxon>Dikarya</taxon>
        <taxon>Basidiomycota</taxon>
        <taxon>Agaricomycotina</taxon>
        <taxon>Agaricomycetes</taxon>
        <taxon>Agaricomycetidae</taxon>
        <taxon>Agaricales</taxon>
        <taxon>Agaricineae</taxon>
        <taxon>Psathyrellaceae</taxon>
        <taxon>Coprinellus</taxon>
    </lineage>
</organism>
<dbReference type="AlphaFoldDB" id="A0A4Y7TPL1"/>
<accession>A0A4Y7TPL1</accession>
<feature type="compositionally biased region" description="Polar residues" evidence="1">
    <location>
        <begin position="235"/>
        <end position="244"/>
    </location>
</feature>
<dbReference type="Pfam" id="PF14780">
    <property type="entry name" value="NEPRO_N"/>
    <property type="match status" value="1"/>
</dbReference>
<feature type="compositionally biased region" description="Low complexity" evidence="1">
    <location>
        <begin position="323"/>
        <end position="333"/>
    </location>
</feature>
<feature type="region of interest" description="Disordered" evidence="1">
    <location>
        <begin position="235"/>
        <end position="333"/>
    </location>
</feature>
<protein>
    <recommendedName>
        <fullName evidence="2">Nucleolus and neural progenitor protein-like N-terminal domain-containing protein</fullName>
    </recommendedName>
</protein>
<keyword evidence="4" id="KW-1185">Reference proteome</keyword>
<sequence length="352" mass="38777">MPRSARLSIPTRERKVLDASLYSSIDSFLKPLKATTRRLQVASTTMANEEQLLQRIYYKGKNQHRSALFWRRTAEIRRYAQRTKDLNLADLLHRLRCSFFGEEALSNQSLLKGAWNRCPEPKALDAVLSRVVEARNLFVKFQERTTDAYSSFTVSMQSGAFIQILLVLAAISARMNAIAQEHLEIIDGLILAIQNLKKGIAVTGPPAAMEVSQLTPHAESAGPLEPSWNATLGQVSRSAVQEPSGNALLPLRKVRNRPDVAKPTIREGQPKSSTQALGPPTGSSSSKSKPSNPSTASSKLLSKPTKEGKRPSKDRRKRSGRWTKSTTSSASSPTTISFLLQSNLAYIQGQIV</sequence>
<proteinExistence type="predicted"/>
<feature type="compositionally biased region" description="Low complexity" evidence="1">
    <location>
        <begin position="278"/>
        <end position="298"/>
    </location>
</feature>
<dbReference type="InterPro" id="IPR027951">
    <property type="entry name" value="Nepro_N"/>
</dbReference>
<feature type="compositionally biased region" description="Basic and acidic residues" evidence="1">
    <location>
        <begin position="256"/>
        <end position="269"/>
    </location>
</feature>
<evidence type="ECO:0000313" key="3">
    <source>
        <dbReference type="EMBL" id="TEB35884.1"/>
    </source>
</evidence>
<comment type="caution">
    <text evidence="3">The sequence shown here is derived from an EMBL/GenBank/DDBJ whole genome shotgun (WGS) entry which is preliminary data.</text>
</comment>
<feature type="compositionally biased region" description="Basic residues" evidence="1">
    <location>
        <begin position="312"/>
        <end position="321"/>
    </location>
</feature>
<gene>
    <name evidence="3" type="ORF">FA13DRAFT_1810537</name>
</gene>
<name>A0A4Y7TPL1_COPMI</name>
<dbReference type="OrthoDB" id="114080at2759"/>
<evidence type="ECO:0000313" key="4">
    <source>
        <dbReference type="Proteomes" id="UP000298030"/>
    </source>
</evidence>
<dbReference type="EMBL" id="QPFP01000006">
    <property type="protein sequence ID" value="TEB35884.1"/>
    <property type="molecule type" value="Genomic_DNA"/>
</dbReference>
<feature type="domain" description="Nucleolus and neural progenitor protein-like N-terminal" evidence="2">
    <location>
        <begin position="26"/>
        <end position="182"/>
    </location>
</feature>
<evidence type="ECO:0000256" key="1">
    <source>
        <dbReference type="SAM" id="MobiDB-lite"/>
    </source>
</evidence>
<dbReference type="Proteomes" id="UP000298030">
    <property type="component" value="Unassembled WGS sequence"/>
</dbReference>
<evidence type="ECO:0000259" key="2">
    <source>
        <dbReference type="Pfam" id="PF14780"/>
    </source>
</evidence>